<gene>
    <name evidence="5" type="ORF">P167DRAFT_490808</name>
</gene>
<organism evidence="5 6">
    <name type="scientific">Morchella conica CCBAS932</name>
    <dbReference type="NCBI Taxonomy" id="1392247"/>
    <lineage>
        <taxon>Eukaryota</taxon>
        <taxon>Fungi</taxon>
        <taxon>Dikarya</taxon>
        <taxon>Ascomycota</taxon>
        <taxon>Pezizomycotina</taxon>
        <taxon>Pezizomycetes</taxon>
        <taxon>Pezizales</taxon>
        <taxon>Morchellaceae</taxon>
        <taxon>Morchella</taxon>
    </lineage>
</organism>
<dbReference type="GO" id="GO:0005789">
    <property type="term" value="C:endoplasmic reticulum membrane"/>
    <property type="evidence" value="ECO:0007669"/>
    <property type="project" value="TreeGrafter"/>
</dbReference>
<feature type="compositionally biased region" description="Basic and acidic residues" evidence="2">
    <location>
        <begin position="1"/>
        <end position="14"/>
    </location>
</feature>
<protein>
    <submittedName>
        <fullName evidence="5">Putative TBC domain protein</fullName>
    </submittedName>
</protein>
<evidence type="ECO:0000259" key="4">
    <source>
        <dbReference type="PROSITE" id="PS50086"/>
    </source>
</evidence>
<dbReference type="Pfam" id="PF00566">
    <property type="entry name" value="RabGAP-TBC"/>
    <property type="match status" value="1"/>
</dbReference>
<dbReference type="SMART" id="SM00164">
    <property type="entry name" value="TBC"/>
    <property type="match status" value="1"/>
</dbReference>
<dbReference type="InterPro" id="IPR035969">
    <property type="entry name" value="Rab-GAP_TBC_sf"/>
</dbReference>
<feature type="transmembrane region" description="Helical" evidence="3">
    <location>
        <begin position="390"/>
        <end position="409"/>
    </location>
</feature>
<dbReference type="OrthoDB" id="206700at2759"/>
<evidence type="ECO:0000256" key="3">
    <source>
        <dbReference type="SAM" id="Phobius"/>
    </source>
</evidence>
<dbReference type="FunFam" id="1.10.8.1310:FF:000001">
    <property type="entry name" value="TBC1 domain family, member 20"/>
    <property type="match status" value="1"/>
</dbReference>
<keyword evidence="3" id="KW-0472">Membrane</keyword>
<keyword evidence="6" id="KW-1185">Reference proteome</keyword>
<dbReference type="InParanoid" id="A0A3N4KMS4"/>
<dbReference type="AlphaFoldDB" id="A0A3N4KMS4"/>
<dbReference type="InterPro" id="IPR045913">
    <property type="entry name" value="TBC20/Gyp8-like"/>
</dbReference>
<evidence type="ECO:0000313" key="5">
    <source>
        <dbReference type="EMBL" id="RPB10622.1"/>
    </source>
</evidence>
<dbReference type="STRING" id="1392247.A0A3N4KMS4"/>
<sequence>MNDEKIPALDHGSDFAEAESPGIEYVSRPVSGAERDLGKASAAEEACLVGDREAIARLAISKDGLLNDKIRRKAWPILLGYDDADAVTQSQHGDKDGHLEDQSNSSSWKDLPPHGDENQVQLDVNRSFIYYPTNMSPRESKARKQELSDLIVEVLRRHPMLCYFQGFHDICQVFLLVLGPRRAVPAVEHISLLRIRDFMLPSMSPALDHLHLLYPLLYAADKKLCAHISRTQPFFALAATLTLYAHDIQEYSDIARLFDVLLAMDPVFPVYLFAEIVLHRKEELFEIPDDEPEMLHSILSKLPKPLDLEGLISRANLLLDTYPPESLSTWSKISPKSVLKTSRISPTSSGKSYTLEQAEGLFHAQCRELEWAKKKEEIFKRLAKHKGPTTAFALTIVVGLSAVGLGWYMRKSGVNLDLDAISTILTGSATLRRFFATIGLSR</sequence>
<dbReference type="GO" id="GO:0005096">
    <property type="term" value="F:GTPase activator activity"/>
    <property type="evidence" value="ECO:0007669"/>
    <property type="project" value="UniProtKB-KW"/>
</dbReference>
<dbReference type="SUPFAM" id="SSF47923">
    <property type="entry name" value="Ypt/Rab-GAP domain of gyp1p"/>
    <property type="match status" value="2"/>
</dbReference>
<feature type="region of interest" description="Disordered" evidence="2">
    <location>
        <begin position="1"/>
        <end position="31"/>
    </location>
</feature>
<evidence type="ECO:0000256" key="1">
    <source>
        <dbReference type="ARBA" id="ARBA00022468"/>
    </source>
</evidence>
<feature type="compositionally biased region" description="Basic and acidic residues" evidence="2">
    <location>
        <begin position="92"/>
        <end position="101"/>
    </location>
</feature>
<dbReference type="PANTHER" id="PTHR20913:SF7">
    <property type="entry name" value="RE60063P"/>
    <property type="match status" value="1"/>
</dbReference>
<dbReference type="EMBL" id="ML119142">
    <property type="protein sequence ID" value="RPB10622.1"/>
    <property type="molecule type" value="Genomic_DNA"/>
</dbReference>
<proteinExistence type="predicted"/>
<keyword evidence="3" id="KW-1133">Transmembrane helix</keyword>
<reference evidence="5 6" key="1">
    <citation type="journal article" date="2018" name="Nat. Ecol. Evol.">
        <title>Pezizomycetes genomes reveal the molecular basis of ectomycorrhizal truffle lifestyle.</title>
        <authorList>
            <person name="Murat C."/>
            <person name="Payen T."/>
            <person name="Noel B."/>
            <person name="Kuo A."/>
            <person name="Morin E."/>
            <person name="Chen J."/>
            <person name="Kohler A."/>
            <person name="Krizsan K."/>
            <person name="Balestrini R."/>
            <person name="Da Silva C."/>
            <person name="Montanini B."/>
            <person name="Hainaut M."/>
            <person name="Levati E."/>
            <person name="Barry K.W."/>
            <person name="Belfiori B."/>
            <person name="Cichocki N."/>
            <person name="Clum A."/>
            <person name="Dockter R.B."/>
            <person name="Fauchery L."/>
            <person name="Guy J."/>
            <person name="Iotti M."/>
            <person name="Le Tacon F."/>
            <person name="Lindquist E.A."/>
            <person name="Lipzen A."/>
            <person name="Malagnac F."/>
            <person name="Mello A."/>
            <person name="Molinier V."/>
            <person name="Miyauchi S."/>
            <person name="Poulain J."/>
            <person name="Riccioni C."/>
            <person name="Rubini A."/>
            <person name="Sitrit Y."/>
            <person name="Splivallo R."/>
            <person name="Traeger S."/>
            <person name="Wang M."/>
            <person name="Zifcakova L."/>
            <person name="Wipf D."/>
            <person name="Zambonelli A."/>
            <person name="Paolocci F."/>
            <person name="Nowrousian M."/>
            <person name="Ottonello S."/>
            <person name="Baldrian P."/>
            <person name="Spatafora J.W."/>
            <person name="Henrissat B."/>
            <person name="Nagy L.G."/>
            <person name="Aury J.M."/>
            <person name="Wincker P."/>
            <person name="Grigoriev I.V."/>
            <person name="Bonfante P."/>
            <person name="Martin F.M."/>
        </authorList>
    </citation>
    <scope>NUCLEOTIDE SEQUENCE [LARGE SCALE GENOMIC DNA]</scope>
    <source>
        <strain evidence="5 6">CCBAS932</strain>
    </source>
</reference>
<evidence type="ECO:0000256" key="2">
    <source>
        <dbReference type="SAM" id="MobiDB-lite"/>
    </source>
</evidence>
<keyword evidence="1" id="KW-0343">GTPase activation</keyword>
<keyword evidence="3" id="KW-0812">Transmembrane</keyword>
<dbReference type="FunCoup" id="A0A3N4KMS4">
    <property type="interactions" value="62"/>
</dbReference>
<dbReference type="PROSITE" id="PS50086">
    <property type="entry name" value="TBC_RABGAP"/>
    <property type="match status" value="1"/>
</dbReference>
<evidence type="ECO:0000313" key="6">
    <source>
        <dbReference type="Proteomes" id="UP000277580"/>
    </source>
</evidence>
<accession>A0A3N4KMS4</accession>
<name>A0A3N4KMS4_9PEZI</name>
<feature type="domain" description="Rab-GAP TBC" evidence="4">
    <location>
        <begin position="65"/>
        <end position="265"/>
    </location>
</feature>
<dbReference type="Gene3D" id="1.10.472.80">
    <property type="entry name" value="Ypt/Rab-GAP domain of gyp1p, domain 3"/>
    <property type="match status" value="1"/>
</dbReference>
<feature type="region of interest" description="Disordered" evidence="2">
    <location>
        <begin position="89"/>
        <end position="118"/>
    </location>
</feature>
<dbReference type="Proteomes" id="UP000277580">
    <property type="component" value="Unassembled WGS sequence"/>
</dbReference>
<dbReference type="PANTHER" id="PTHR20913">
    <property type="entry name" value="TBC1 DOMAIN FAMILY MEMBER 20/GTPASE"/>
    <property type="match status" value="1"/>
</dbReference>
<dbReference type="Gene3D" id="1.10.8.1310">
    <property type="match status" value="1"/>
</dbReference>
<dbReference type="InterPro" id="IPR000195">
    <property type="entry name" value="Rab-GAP-TBC_dom"/>
</dbReference>
<dbReference type="GO" id="GO:0006888">
    <property type="term" value="P:endoplasmic reticulum to Golgi vesicle-mediated transport"/>
    <property type="evidence" value="ECO:0007669"/>
    <property type="project" value="TreeGrafter"/>
</dbReference>
<dbReference type="FunFam" id="1.10.472.80:FF:000060">
    <property type="entry name" value="TBC domain protein, putative"/>
    <property type="match status" value="1"/>
</dbReference>